<dbReference type="AlphaFoldDB" id="A0AA95ETJ5"/>
<evidence type="ECO:0000259" key="4">
    <source>
        <dbReference type="PROSITE" id="PS51000"/>
    </source>
</evidence>
<dbReference type="Gene3D" id="1.10.10.10">
    <property type="entry name" value="Winged helix-like DNA-binding domain superfamily/Winged helix DNA-binding domain"/>
    <property type="match status" value="1"/>
</dbReference>
<dbReference type="Proteomes" id="UP001178662">
    <property type="component" value="Chromosome"/>
</dbReference>
<dbReference type="InterPro" id="IPR011991">
    <property type="entry name" value="ArsR-like_HTH"/>
</dbReference>
<dbReference type="PANTHER" id="PTHR30363:SF28">
    <property type="entry name" value="TRANSCRIPTIONAL REGULATORY PROTEIN-RELATED"/>
    <property type="match status" value="1"/>
</dbReference>
<evidence type="ECO:0000256" key="1">
    <source>
        <dbReference type="ARBA" id="ARBA00023015"/>
    </source>
</evidence>
<proteinExistence type="predicted"/>
<feature type="domain" description="HTH deoR-type" evidence="4">
    <location>
        <begin position="6"/>
        <end position="66"/>
    </location>
</feature>
<dbReference type="GO" id="GO:0003677">
    <property type="term" value="F:DNA binding"/>
    <property type="evidence" value="ECO:0007669"/>
    <property type="project" value="UniProtKB-KW"/>
</dbReference>
<dbReference type="InterPro" id="IPR036390">
    <property type="entry name" value="WH_DNA-bd_sf"/>
</dbReference>
<dbReference type="InterPro" id="IPR050313">
    <property type="entry name" value="Carb_Metab_HTH_regulators"/>
</dbReference>
<evidence type="ECO:0000256" key="2">
    <source>
        <dbReference type="ARBA" id="ARBA00023125"/>
    </source>
</evidence>
<name>A0AA95ETJ5_9BACL</name>
<dbReference type="PROSITE" id="PS51000">
    <property type="entry name" value="HTH_DEOR_2"/>
    <property type="match status" value="1"/>
</dbReference>
<evidence type="ECO:0000313" key="6">
    <source>
        <dbReference type="Proteomes" id="UP001178662"/>
    </source>
</evidence>
<dbReference type="InterPro" id="IPR001034">
    <property type="entry name" value="DeoR_HTH"/>
</dbReference>
<dbReference type="SUPFAM" id="SSF46785">
    <property type="entry name" value="Winged helix' DNA-binding domain"/>
    <property type="match status" value="1"/>
</dbReference>
<dbReference type="Pfam" id="PF08220">
    <property type="entry name" value="HTH_DeoR"/>
    <property type="match status" value="1"/>
</dbReference>
<dbReference type="InterPro" id="IPR036388">
    <property type="entry name" value="WH-like_DNA-bd_sf"/>
</dbReference>
<dbReference type="CDD" id="cd00090">
    <property type="entry name" value="HTH_ARSR"/>
    <property type="match status" value="1"/>
</dbReference>
<keyword evidence="3" id="KW-0804">Transcription</keyword>
<dbReference type="EMBL" id="CP119317">
    <property type="protein sequence ID" value="WEK53188.1"/>
    <property type="molecule type" value="Genomic_DNA"/>
</dbReference>
<dbReference type="GO" id="GO:0003700">
    <property type="term" value="F:DNA-binding transcription factor activity"/>
    <property type="evidence" value="ECO:0007669"/>
    <property type="project" value="InterPro"/>
</dbReference>
<keyword evidence="2" id="KW-0238">DNA-binding</keyword>
<protein>
    <submittedName>
        <fullName evidence="5">DeoR family transcriptional regulator</fullName>
    </submittedName>
</protein>
<gene>
    <name evidence="5" type="ORF">P0Y55_11355</name>
</gene>
<evidence type="ECO:0000256" key="3">
    <source>
        <dbReference type="ARBA" id="ARBA00023163"/>
    </source>
</evidence>
<dbReference type="SMART" id="SM00420">
    <property type="entry name" value="HTH_DEOR"/>
    <property type="match status" value="1"/>
</dbReference>
<organism evidence="5 6">
    <name type="scientific">Candidatus Cohnella colombiensis</name>
    <dbReference type="NCBI Taxonomy" id="3121368"/>
    <lineage>
        <taxon>Bacteria</taxon>
        <taxon>Bacillati</taxon>
        <taxon>Bacillota</taxon>
        <taxon>Bacilli</taxon>
        <taxon>Bacillales</taxon>
        <taxon>Paenibacillaceae</taxon>
        <taxon>Cohnella</taxon>
    </lineage>
</organism>
<reference evidence="5" key="1">
    <citation type="submission" date="2023-03" db="EMBL/GenBank/DDBJ databases">
        <title>Andean soil-derived lignocellulolytic bacterial consortium as a source of novel taxa and putative plastic-active enzymes.</title>
        <authorList>
            <person name="Diaz-Garcia L."/>
            <person name="Chuvochina M."/>
            <person name="Feuerriegel G."/>
            <person name="Bunk B."/>
            <person name="Sproer C."/>
            <person name="Streit W.R."/>
            <person name="Rodriguez L.M."/>
            <person name="Overmann J."/>
            <person name="Jimenez D.J."/>
        </authorList>
    </citation>
    <scope>NUCLEOTIDE SEQUENCE</scope>
    <source>
        <strain evidence="5">MAG 2441</strain>
    </source>
</reference>
<keyword evidence="6" id="KW-1185">Reference proteome</keyword>
<sequence length="218" mass="25508">MLPNEEGSTRRQLLQLIKVQGSCRIRELAQSLEVTEMAIRRHMHKLEEEGLITARAVRHGMGRPVLYYSLTVLADERFPRKYSQLTLDLLSELEEQPSGAQMIDSMFIGRRDKLEARYEERMQHRSLKDRVMELAIIQNAGGYMAEWESTDEFEVYQLYEYNCPISQIACRYRQACECEQQLFEKLLDADVERTQCLADGAACCTYKIRPKQKHLQHL</sequence>
<dbReference type="PANTHER" id="PTHR30363">
    <property type="entry name" value="HTH-TYPE TRANSCRIPTIONAL REGULATOR SRLR-RELATED"/>
    <property type="match status" value="1"/>
</dbReference>
<evidence type="ECO:0000313" key="5">
    <source>
        <dbReference type="EMBL" id="WEK53188.1"/>
    </source>
</evidence>
<keyword evidence="1" id="KW-0805">Transcription regulation</keyword>
<accession>A0AA95ETJ5</accession>